<dbReference type="PANTHER" id="PTHR12129">
    <property type="entry name" value="HEPARAN SULFATE 2-O-SULFOTRANSFERASE"/>
    <property type="match status" value="1"/>
</dbReference>
<dbReference type="GO" id="GO:0000139">
    <property type="term" value="C:Golgi membrane"/>
    <property type="evidence" value="ECO:0007669"/>
    <property type="project" value="UniProtKB-SubCell"/>
</dbReference>
<evidence type="ECO:0000256" key="9">
    <source>
        <dbReference type="SAM" id="SignalP"/>
    </source>
</evidence>
<keyword evidence="7" id="KW-0472">Membrane</keyword>
<comment type="subcellular location">
    <subcellularLocation>
        <location evidence="1">Golgi apparatus membrane</location>
        <topology evidence="1">Single-pass type II membrane protein</topology>
    </subcellularLocation>
</comment>
<name>A0AAJ6YHY5_9HYME</name>
<feature type="signal peptide" evidence="9">
    <location>
        <begin position="1"/>
        <end position="23"/>
    </location>
</feature>
<dbReference type="RefSeq" id="XP_011498402.1">
    <property type="nucleotide sequence ID" value="XM_011500100.1"/>
</dbReference>
<evidence type="ECO:0000313" key="11">
    <source>
        <dbReference type="RefSeq" id="XP_011498402.1"/>
    </source>
</evidence>
<gene>
    <name evidence="11" type="primary">LOC105362625</name>
</gene>
<reference evidence="11" key="1">
    <citation type="submission" date="2025-08" db="UniProtKB">
        <authorList>
            <consortium name="RefSeq"/>
        </authorList>
    </citation>
    <scope>IDENTIFICATION</scope>
</reference>
<organism evidence="10 11">
    <name type="scientific">Ceratosolen solmsi marchali</name>
    <dbReference type="NCBI Taxonomy" id="326594"/>
    <lineage>
        <taxon>Eukaryota</taxon>
        <taxon>Metazoa</taxon>
        <taxon>Ecdysozoa</taxon>
        <taxon>Arthropoda</taxon>
        <taxon>Hexapoda</taxon>
        <taxon>Insecta</taxon>
        <taxon>Pterygota</taxon>
        <taxon>Neoptera</taxon>
        <taxon>Endopterygota</taxon>
        <taxon>Hymenoptera</taxon>
        <taxon>Apocrita</taxon>
        <taxon>Proctotrupomorpha</taxon>
        <taxon>Chalcidoidea</taxon>
        <taxon>Agaonidae</taxon>
        <taxon>Agaoninae</taxon>
        <taxon>Ceratosolen</taxon>
    </lineage>
</organism>
<dbReference type="Proteomes" id="UP000695007">
    <property type="component" value="Unplaced"/>
</dbReference>
<sequence length="318" mass="36275">MRKYRGVSLFGCLALTMAFLVLATRLVLVEDEAEIAANEEAEVYGAYRTEDSYESGSAKASTRKTEKQTQRYVTRSLAELGNRALIPETNEHVMMVTRVPGSGSELLVLLLQHLQGYNAFKHIRLPPGDEGTLSSLQQELLVEEITSIIRQEAIPLSFDGDVRFLNFSAFGRQSPTYVSLVRDPLDPKTLDRFKRGDSVTIYRGSICHFCGHDSRCSERNNAWALQQAKANVLKWYPIVGILDHMNQTVKSLEVNFPYFFEGASLMYEKIRPKKKNFFNNSTILKPLTKKHLMDFLKLEVEFYEWLKSRLLNSTSENV</sequence>
<keyword evidence="3" id="KW-0812">Transmembrane</keyword>
<dbReference type="InterPro" id="IPR027417">
    <property type="entry name" value="P-loop_NTPase"/>
</dbReference>
<dbReference type="GO" id="GO:0008146">
    <property type="term" value="F:sulfotransferase activity"/>
    <property type="evidence" value="ECO:0007669"/>
    <property type="project" value="InterPro"/>
</dbReference>
<keyword evidence="5" id="KW-1133">Transmembrane helix</keyword>
<dbReference type="Gene3D" id="3.40.50.300">
    <property type="entry name" value="P-loop containing nucleotide triphosphate hydrolases"/>
    <property type="match status" value="2"/>
</dbReference>
<evidence type="ECO:0000256" key="3">
    <source>
        <dbReference type="ARBA" id="ARBA00022692"/>
    </source>
</evidence>
<evidence type="ECO:0000256" key="2">
    <source>
        <dbReference type="ARBA" id="ARBA00022679"/>
    </source>
</evidence>
<keyword evidence="9" id="KW-0732">Signal</keyword>
<evidence type="ECO:0000256" key="8">
    <source>
        <dbReference type="ARBA" id="ARBA00023180"/>
    </source>
</evidence>
<feature type="chain" id="PRO_5042551141" evidence="9">
    <location>
        <begin position="24"/>
        <end position="318"/>
    </location>
</feature>
<dbReference type="KEGG" id="csol:105362625"/>
<protein>
    <submittedName>
        <fullName evidence="11">Heparan sulfate 2-O-sulfotransferase 1-like</fullName>
    </submittedName>
</protein>
<dbReference type="GeneID" id="105362625"/>
<dbReference type="PANTHER" id="PTHR12129:SF15">
    <property type="entry name" value="URONYL 2-SULFOTRANSFERASE"/>
    <property type="match status" value="1"/>
</dbReference>
<keyword evidence="4" id="KW-0735">Signal-anchor</keyword>
<keyword evidence="2" id="KW-0808">Transferase</keyword>
<accession>A0AAJ6YHY5</accession>
<evidence type="ECO:0000256" key="4">
    <source>
        <dbReference type="ARBA" id="ARBA00022968"/>
    </source>
</evidence>
<evidence type="ECO:0000313" key="10">
    <source>
        <dbReference type="Proteomes" id="UP000695007"/>
    </source>
</evidence>
<keyword evidence="6" id="KW-0333">Golgi apparatus</keyword>
<dbReference type="InterPro" id="IPR007734">
    <property type="entry name" value="Heparan_SO4_2-O-STrfase"/>
</dbReference>
<keyword evidence="8" id="KW-0325">Glycoprotein</keyword>
<evidence type="ECO:0000256" key="7">
    <source>
        <dbReference type="ARBA" id="ARBA00023136"/>
    </source>
</evidence>
<evidence type="ECO:0000256" key="5">
    <source>
        <dbReference type="ARBA" id="ARBA00022989"/>
    </source>
</evidence>
<keyword evidence="10" id="KW-1185">Reference proteome</keyword>
<dbReference type="AlphaFoldDB" id="A0AAJ6YHY5"/>
<evidence type="ECO:0000256" key="1">
    <source>
        <dbReference type="ARBA" id="ARBA00004323"/>
    </source>
</evidence>
<evidence type="ECO:0000256" key="6">
    <source>
        <dbReference type="ARBA" id="ARBA00023034"/>
    </source>
</evidence>
<proteinExistence type="predicted"/>